<organism evidence="2 3">
    <name type="scientific">Sunxiuqinia elliptica</name>
    <dbReference type="NCBI Taxonomy" id="655355"/>
    <lineage>
        <taxon>Bacteria</taxon>
        <taxon>Pseudomonadati</taxon>
        <taxon>Bacteroidota</taxon>
        <taxon>Bacteroidia</taxon>
        <taxon>Marinilabiliales</taxon>
        <taxon>Prolixibacteraceae</taxon>
        <taxon>Sunxiuqinia</taxon>
    </lineage>
</organism>
<dbReference type="STRING" id="655355.SAMN05216283_102452"/>
<feature type="signal peptide" evidence="1">
    <location>
        <begin position="1"/>
        <end position="20"/>
    </location>
</feature>
<gene>
    <name evidence="2" type="ORF">SAMN05216283_102452</name>
</gene>
<reference evidence="2 3" key="1">
    <citation type="submission" date="2016-10" db="EMBL/GenBank/DDBJ databases">
        <authorList>
            <person name="de Groot N.N."/>
        </authorList>
    </citation>
    <scope>NUCLEOTIDE SEQUENCE [LARGE SCALE GENOMIC DNA]</scope>
    <source>
        <strain evidence="2 3">CGMCC 1.9156</strain>
    </source>
</reference>
<feature type="chain" id="PRO_5011618113" description="Outer membrane protein with beta-barrel domain" evidence="1">
    <location>
        <begin position="21"/>
        <end position="388"/>
    </location>
</feature>
<dbReference type="Proteomes" id="UP000198964">
    <property type="component" value="Unassembled WGS sequence"/>
</dbReference>
<evidence type="ECO:0000256" key="1">
    <source>
        <dbReference type="SAM" id="SignalP"/>
    </source>
</evidence>
<dbReference type="RefSeq" id="WP_093919109.1">
    <property type="nucleotide sequence ID" value="NZ_FONW01000002.1"/>
</dbReference>
<evidence type="ECO:0008006" key="4">
    <source>
        <dbReference type="Google" id="ProtNLM"/>
    </source>
</evidence>
<dbReference type="EMBL" id="FONW01000002">
    <property type="protein sequence ID" value="SFF03408.1"/>
    <property type="molecule type" value="Genomic_DNA"/>
</dbReference>
<keyword evidence="1" id="KW-0732">Signal</keyword>
<evidence type="ECO:0000313" key="2">
    <source>
        <dbReference type="EMBL" id="SFF03408.1"/>
    </source>
</evidence>
<proteinExistence type="predicted"/>
<keyword evidence="3" id="KW-1185">Reference proteome</keyword>
<accession>A0A1I2FF80</accession>
<sequence>MRKYLLTLLISLALLGQANAQTDIDHKLLQDIPNCENVAYNSAQIINDLYTKQAYDSISHVVNRWEEFCGESEPIFRIKVLSQIQLGIFSSQELDQEELMSHVFTYIDRQEFAKAKNYHQYYEYYKVALGFIPLKSDFDLLTTAWAESLLQNKEVTGDARAFCLLYANNTEGFWQHLQQKQEATTPLEQVYSEETAKIKNMIDGNFGVLSGIYLPTGDLASVIGPKALIGMQFGFKMKKMQYDLTIAIRPGKAKEMYEVIHDDQLKSTDHYLGGLVGLDLSYELHNNLKRELDLVGGIAFDGFDAIEGDVDNDIKGKSINALNLNIGLGYRFYSKSMNYLGVQAKYNIVNYKNTGGTNLAGNYFSVMVTYNLFGNIRKHRALDRMNLK</sequence>
<dbReference type="AlphaFoldDB" id="A0A1I2FF80"/>
<name>A0A1I2FF80_9BACT</name>
<evidence type="ECO:0000313" key="3">
    <source>
        <dbReference type="Proteomes" id="UP000198964"/>
    </source>
</evidence>
<protein>
    <recommendedName>
        <fullName evidence="4">Outer membrane protein with beta-barrel domain</fullName>
    </recommendedName>
</protein>